<dbReference type="EMBL" id="CP150886">
    <property type="protein sequence ID" value="WZB88632.1"/>
    <property type="molecule type" value="Genomic_DNA"/>
</dbReference>
<gene>
    <name evidence="3" type="ORF">WJM97_02830</name>
</gene>
<dbReference type="RefSeq" id="WP_353931539.1">
    <property type="nucleotide sequence ID" value="NZ_CP150886.1"/>
</dbReference>
<dbReference type="CDD" id="cd04301">
    <property type="entry name" value="NAT_SF"/>
    <property type="match status" value="1"/>
</dbReference>
<evidence type="ECO:0000313" key="3">
    <source>
        <dbReference type="EMBL" id="WZB88632.1"/>
    </source>
</evidence>
<dbReference type="SUPFAM" id="SSF55729">
    <property type="entry name" value="Acyl-CoA N-acyltransferases (Nat)"/>
    <property type="match status" value="1"/>
</dbReference>
<dbReference type="PROSITE" id="PS51186">
    <property type="entry name" value="GNAT"/>
    <property type="match status" value="1"/>
</dbReference>
<dbReference type="InterPro" id="IPR050769">
    <property type="entry name" value="NAT_camello-type"/>
</dbReference>
<keyword evidence="4" id="KW-1185">Reference proteome</keyword>
<evidence type="ECO:0000259" key="2">
    <source>
        <dbReference type="PROSITE" id="PS51186"/>
    </source>
</evidence>
<protein>
    <submittedName>
        <fullName evidence="3">GNAT family N-acetyltransferase</fullName>
    </submittedName>
</protein>
<dbReference type="PANTHER" id="PTHR13947">
    <property type="entry name" value="GNAT FAMILY N-ACETYLTRANSFERASE"/>
    <property type="match status" value="1"/>
</dbReference>
<accession>A0ABZ2UU40</accession>
<name>A0ABZ2UU40_9CYAN</name>
<dbReference type="Gene3D" id="3.40.630.30">
    <property type="match status" value="1"/>
</dbReference>
<evidence type="ECO:0000256" key="1">
    <source>
        <dbReference type="ARBA" id="ARBA00022679"/>
    </source>
</evidence>
<keyword evidence="1" id="KW-0808">Transferase</keyword>
<proteinExistence type="predicted"/>
<dbReference type="PANTHER" id="PTHR13947:SF37">
    <property type="entry name" value="LD18367P"/>
    <property type="match status" value="1"/>
</dbReference>
<dbReference type="InterPro" id="IPR016181">
    <property type="entry name" value="Acyl_CoA_acyltransferase"/>
</dbReference>
<dbReference type="Proteomes" id="UP001483337">
    <property type="component" value="Chromosome"/>
</dbReference>
<sequence>MYKYQDFTIRNLQPSDYQIILNIIQTIRLEYGVILPEEYDQDMQTYTAVEKYYLETGGLFWVVEKENKILGTAAFYPYKAVETGAEIKKIYLLPEARGKGLGKLLLHQLELEIANRKYSSIWIKTISLFQEATSLYENSGYIKFLDIETPKNGYIYYKNISNQNPENCIFTPKPINQKIL</sequence>
<organism evidence="3 4">
    <name type="scientific">Okeanomitos corallinicola TIOX110</name>
    <dbReference type="NCBI Taxonomy" id="3133117"/>
    <lineage>
        <taxon>Bacteria</taxon>
        <taxon>Bacillati</taxon>
        <taxon>Cyanobacteriota</taxon>
        <taxon>Cyanophyceae</taxon>
        <taxon>Nostocales</taxon>
        <taxon>Aphanizomenonaceae</taxon>
        <taxon>Okeanomitos</taxon>
    </lineage>
</organism>
<feature type="domain" description="N-acetyltransferase" evidence="2">
    <location>
        <begin position="7"/>
        <end position="161"/>
    </location>
</feature>
<evidence type="ECO:0000313" key="4">
    <source>
        <dbReference type="Proteomes" id="UP001483337"/>
    </source>
</evidence>
<dbReference type="Pfam" id="PF00583">
    <property type="entry name" value="Acetyltransf_1"/>
    <property type="match status" value="1"/>
</dbReference>
<reference evidence="3 4" key="1">
    <citation type="submission" date="2024-04" db="EMBL/GenBank/DDBJ databases">
        <title>Okeanomitos corallinicola gen. &amp; sp. nov. (Nostocales, Cyanobacteria), a new toxic marine heterocyst-forming cyanobacterium from a coral reef.</title>
        <authorList>
            <person name="Li H."/>
            <person name="Li R."/>
            <person name="Kang J."/>
            <person name="Hii K.S."/>
            <person name="Mohamed H.F."/>
            <person name="Xu X."/>
            <person name="Luo Z."/>
        </authorList>
    </citation>
    <scope>NUCLEOTIDE SEQUENCE [LARGE SCALE GENOMIC DNA]</scope>
    <source>
        <strain evidence="3 4">TIOX110</strain>
    </source>
</reference>
<dbReference type="InterPro" id="IPR000182">
    <property type="entry name" value="GNAT_dom"/>
</dbReference>